<organism evidence="3">
    <name type="scientific">uncultured Caudovirales phage</name>
    <dbReference type="NCBI Taxonomy" id="2100421"/>
    <lineage>
        <taxon>Viruses</taxon>
        <taxon>Duplodnaviria</taxon>
        <taxon>Heunggongvirae</taxon>
        <taxon>Uroviricota</taxon>
        <taxon>Caudoviricetes</taxon>
        <taxon>Peduoviridae</taxon>
        <taxon>Maltschvirus</taxon>
        <taxon>Maltschvirus maltsch</taxon>
    </lineage>
</organism>
<gene>
    <name evidence="3" type="ORF">UFOVP1178_43</name>
    <name evidence="1" type="ORF">UFOVP522_49</name>
    <name evidence="2" type="ORF">UFOVP624_22</name>
</gene>
<proteinExistence type="predicted"/>
<reference evidence="3" key="1">
    <citation type="submission" date="2020-05" db="EMBL/GenBank/DDBJ databases">
        <authorList>
            <person name="Chiriac C."/>
            <person name="Salcher M."/>
            <person name="Ghai R."/>
            <person name="Kavagutti S V."/>
        </authorList>
    </citation>
    <scope>NUCLEOTIDE SEQUENCE</scope>
</reference>
<evidence type="ECO:0000313" key="3">
    <source>
        <dbReference type="EMBL" id="CAB4188613.1"/>
    </source>
</evidence>
<name>A0A6J5QVX8_9CAUD</name>
<evidence type="ECO:0000313" key="1">
    <source>
        <dbReference type="EMBL" id="CAB4149135.1"/>
    </source>
</evidence>
<dbReference type="EMBL" id="LR796602">
    <property type="protein sequence ID" value="CAB4153727.1"/>
    <property type="molecule type" value="Genomic_DNA"/>
</dbReference>
<accession>A0A6J5QVX8</accession>
<protein>
    <submittedName>
        <fullName evidence="3">Uncharacterized protein</fullName>
    </submittedName>
</protein>
<dbReference type="EMBL" id="LR797124">
    <property type="protein sequence ID" value="CAB4188613.1"/>
    <property type="molecule type" value="Genomic_DNA"/>
</dbReference>
<dbReference type="EMBL" id="LR796500">
    <property type="protein sequence ID" value="CAB4149135.1"/>
    <property type="molecule type" value="Genomic_DNA"/>
</dbReference>
<sequence length="33" mass="3755">MTMNDDKKNSVMASKPVANYKIDDSMTMTINFI</sequence>
<evidence type="ECO:0000313" key="2">
    <source>
        <dbReference type="EMBL" id="CAB4153727.1"/>
    </source>
</evidence>